<evidence type="ECO:0000313" key="5">
    <source>
        <dbReference type="EMBL" id="KAF2757193.1"/>
    </source>
</evidence>
<keyword evidence="6" id="KW-1185">Reference proteome</keyword>
<evidence type="ECO:0000259" key="4">
    <source>
        <dbReference type="Pfam" id="PF01425"/>
    </source>
</evidence>
<dbReference type="GeneID" id="54483499"/>
<dbReference type="SUPFAM" id="SSF75304">
    <property type="entry name" value="Amidase signature (AS) enzymes"/>
    <property type="match status" value="1"/>
</dbReference>
<sequence>MTAWEKIGLRKRAERAAKIPHQWRLPDNVIPKSSDGRHSVLHVPRECGLLTDHELDITENYDATALSVAIKERRLKCVDVTRAFCKRAAIAQQLTNCLTEILFSEALVRAKALDAHLDEGKPPLSALHGIPISLKDSFKIPGVDASIGIAALCFEASSKPSSLVEILLKAGAVLYCKTNVPQTLGALDSFNNVFGRTLNPHNAAVTAGGSTGGEGALIALRGSVLGVGTDAGGSIRIPAMVNGIYGVKPSWQRIPYYGQESGNLDGHVKVGMAASAGPLAVSFRDCELFLHTVVDLEPWLVDSDVIPGPWSSLIPLSSPKITVGLIMTDGLITPHPPVTRTLREAASALTTSGIHVVELDVAPLFSKCQALANRLMGVGGNNHMFDLLERTKEPLHPWLVSRMKRHPAIPTDKAVALHGAREAMQRAWLQVWAGEQPGKPKIDVLLCPVAPHAPPEIDRWNATSYCSTFNMLDYPAGTIPVRIFEPEDVQGELPTTQPIGSWDKANRALWNETDRSVYIGTPLCVQVVAPNLQERRLCEAMRIIDDAVRTKYGPLHKAKRPTKL</sequence>
<comment type="similarity">
    <text evidence="1">Belongs to the amidase family.</text>
</comment>
<dbReference type="InterPro" id="IPR036928">
    <property type="entry name" value="AS_sf"/>
</dbReference>
<evidence type="ECO:0000256" key="3">
    <source>
        <dbReference type="PIRSR" id="PIRSR001221-1"/>
    </source>
</evidence>
<accession>A0A6A6W3L0</accession>
<feature type="active site" description="Charge relay system" evidence="3">
    <location>
        <position position="135"/>
    </location>
</feature>
<feature type="domain" description="Amidase" evidence="4">
    <location>
        <begin position="79"/>
        <end position="538"/>
    </location>
</feature>
<dbReference type="EMBL" id="ML996574">
    <property type="protein sequence ID" value="KAF2757193.1"/>
    <property type="molecule type" value="Genomic_DNA"/>
</dbReference>
<dbReference type="AlphaFoldDB" id="A0A6A6W3L0"/>
<dbReference type="Proteomes" id="UP000799437">
    <property type="component" value="Unassembled WGS sequence"/>
</dbReference>
<dbReference type="Pfam" id="PF01425">
    <property type="entry name" value="Amidase"/>
    <property type="match status" value="1"/>
</dbReference>
<dbReference type="PANTHER" id="PTHR46072:SF6">
    <property type="entry name" value="AMIDASE, PUTATIVE (AFU_ORTHOLOGUE AFUA_1G14530)-RELATED"/>
    <property type="match status" value="1"/>
</dbReference>
<reference evidence="5" key="1">
    <citation type="journal article" date="2020" name="Stud. Mycol.">
        <title>101 Dothideomycetes genomes: a test case for predicting lifestyles and emergence of pathogens.</title>
        <authorList>
            <person name="Haridas S."/>
            <person name="Albert R."/>
            <person name="Binder M."/>
            <person name="Bloem J."/>
            <person name="Labutti K."/>
            <person name="Salamov A."/>
            <person name="Andreopoulos B."/>
            <person name="Baker S."/>
            <person name="Barry K."/>
            <person name="Bills G."/>
            <person name="Bluhm B."/>
            <person name="Cannon C."/>
            <person name="Castanera R."/>
            <person name="Culley D."/>
            <person name="Daum C."/>
            <person name="Ezra D."/>
            <person name="Gonzalez J."/>
            <person name="Henrissat B."/>
            <person name="Kuo A."/>
            <person name="Liang C."/>
            <person name="Lipzen A."/>
            <person name="Lutzoni F."/>
            <person name="Magnuson J."/>
            <person name="Mondo S."/>
            <person name="Nolan M."/>
            <person name="Ohm R."/>
            <person name="Pangilinan J."/>
            <person name="Park H.-J."/>
            <person name="Ramirez L."/>
            <person name="Alfaro M."/>
            <person name="Sun H."/>
            <person name="Tritt A."/>
            <person name="Yoshinaga Y."/>
            <person name="Zwiers L.-H."/>
            <person name="Turgeon B."/>
            <person name="Goodwin S."/>
            <person name="Spatafora J."/>
            <person name="Crous P."/>
            <person name="Grigoriev I."/>
        </authorList>
    </citation>
    <scope>NUCLEOTIDE SEQUENCE</scope>
    <source>
        <strain evidence="5">CBS 121739</strain>
    </source>
</reference>
<dbReference type="RefSeq" id="XP_033599644.1">
    <property type="nucleotide sequence ID" value="XM_033742445.1"/>
</dbReference>
<evidence type="ECO:0000313" key="6">
    <source>
        <dbReference type="Proteomes" id="UP000799437"/>
    </source>
</evidence>
<dbReference type="PIRSF" id="PIRSF001221">
    <property type="entry name" value="Amidase_fungi"/>
    <property type="match status" value="1"/>
</dbReference>
<name>A0A6A6W3L0_9PEZI</name>
<dbReference type="GO" id="GO:0016787">
    <property type="term" value="F:hydrolase activity"/>
    <property type="evidence" value="ECO:0007669"/>
    <property type="project" value="UniProtKB-KW"/>
</dbReference>
<dbReference type="InterPro" id="IPR023631">
    <property type="entry name" value="Amidase_dom"/>
</dbReference>
<dbReference type="Gene3D" id="3.90.1300.10">
    <property type="entry name" value="Amidase signature (AS) domain"/>
    <property type="match status" value="1"/>
</dbReference>
<feature type="active site" description="Acyl-ester intermediate" evidence="3">
    <location>
        <position position="234"/>
    </location>
</feature>
<feature type="active site" description="Charge relay system" evidence="3">
    <location>
        <position position="210"/>
    </location>
</feature>
<proteinExistence type="inferred from homology"/>
<dbReference type="PANTHER" id="PTHR46072">
    <property type="entry name" value="AMIDASE-RELATED-RELATED"/>
    <property type="match status" value="1"/>
</dbReference>
<gene>
    <name evidence="5" type="ORF">EJ05DRAFT_454200</name>
</gene>
<keyword evidence="2" id="KW-0378">Hydrolase</keyword>
<organism evidence="5 6">
    <name type="scientific">Pseudovirgaria hyperparasitica</name>
    <dbReference type="NCBI Taxonomy" id="470096"/>
    <lineage>
        <taxon>Eukaryota</taxon>
        <taxon>Fungi</taxon>
        <taxon>Dikarya</taxon>
        <taxon>Ascomycota</taxon>
        <taxon>Pezizomycotina</taxon>
        <taxon>Dothideomycetes</taxon>
        <taxon>Dothideomycetes incertae sedis</taxon>
        <taxon>Acrospermales</taxon>
        <taxon>Acrospermaceae</taxon>
        <taxon>Pseudovirgaria</taxon>
    </lineage>
</organism>
<evidence type="ECO:0000256" key="1">
    <source>
        <dbReference type="ARBA" id="ARBA00009199"/>
    </source>
</evidence>
<dbReference type="OrthoDB" id="6428749at2759"/>
<evidence type="ECO:0000256" key="2">
    <source>
        <dbReference type="ARBA" id="ARBA00022801"/>
    </source>
</evidence>
<protein>
    <submittedName>
        <fullName evidence="5">Acetamidase</fullName>
    </submittedName>
</protein>